<sequence length="642" mass="69260">MHDASHRDTHFTLMSTLIVAVLSFVGFIVAYNTYGRWLSHRLFELDDNNEPPSKQLQDDVDFCPTDRQVVFGHHFTSIAGTGPIVGPAIAVFWGWLPALLWVVFGSIFVGAVHDLGALIISLRNRGQTVGEIAGRMINKRAKFLFLIVLAAALMVVLAIFGLVVAVIFAEYPQTVLPVWISMPIAIALGIYARRKDAHLLVPSLVALVIVYASILVGVYYLPIDLAAILPSILGADLASSDYLSPLMIWTVILLIYCFVASVLPVWLLLQPRDYVNSHQLIVALVLLFIGLLVASATGAADLAKSTPAVATEMPAGAPPIFPFLFITIACGACSGFHCLVSSGTSSKQVEKETDAQYIGYGAMLLEGGLAVIVILACCAGVGMGIFEGSKTADGSYVYTAMTDAEGVPLTGQAAWETRYAISKNWSDFKLPNLVAAFVEGGANFLTSLGIPLEIGISIIAVLVANFAATTLDTATRLQRYVLQELFVSTPVTKPLAGKYAATAVAVLSALAIAVFADKVPGKGGTLLWPLFGAMNQLLAGLAMMVTAFYLWRRSKPIWFVTIPMIAMLILPALAMYYNIFSESGYWAKQQWLLLVLGFGVLVLQAWMLFEAIVMWPRVKGVLEEALPPLPEKKPTVAADNLQ</sequence>
<dbReference type="InterPro" id="IPR003706">
    <property type="entry name" value="CstA_N"/>
</dbReference>
<feature type="transmembrane region" description="Helical" evidence="7">
    <location>
        <begin position="495"/>
        <end position="516"/>
    </location>
</feature>
<feature type="domain" description="CstA N-terminal" evidence="8">
    <location>
        <begin position="17"/>
        <end position="570"/>
    </location>
</feature>
<accession>A0A518CDG9</accession>
<dbReference type="KEGG" id="bvo:Pan97_43370"/>
<feature type="transmembrane region" description="Helical" evidence="7">
    <location>
        <begin position="320"/>
        <end position="340"/>
    </location>
</feature>
<dbReference type="Proteomes" id="UP000318626">
    <property type="component" value="Chromosome"/>
</dbReference>
<dbReference type="AlphaFoldDB" id="A0A518CDG9"/>
<evidence type="ECO:0000256" key="2">
    <source>
        <dbReference type="ARBA" id="ARBA00007755"/>
    </source>
</evidence>
<feature type="transmembrane region" description="Helical" evidence="7">
    <location>
        <begin position="143"/>
        <end position="168"/>
    </location>
</feature>
<gene>
    <name evidence="9" type="primary">cstA</name>
    <name evidence="9" type="ORF">Pan97_43370</name>
</gene>
<evidence type="ECO:0000313" key="9">
    <source>
        <dbReference type="EMBL" id="QDU77271.1"/>
    </source>
</evidence>
<keyword evidence="6 7" id="KW-0472">Membrane</keyword>
<feature type="transmembrane region" description="Helical" evidence="7">
    <location>
        <begin position="199"/>
        <end position="221"/>
    </location>
</feature>
<feature type="transmembrane region" description="Helical" evidence="7">
    <location>
        <begin position="174"/>
        <end position="192"/>
    </location>
</feature>
<dbReference type="EMBL" id="CP036289">
    <property type="protein sequence ID" value="QDU77271.1"/>
    <property type="molecule type" value="Genomic_DNA"/>
</dbReference>
<feature type="transmembrane region" description="Helical" evidence="7">
    <location>
        <begin position="281"/>
        <end position="300"/>
    </location>
</feature>
<evidence type="ECO:0000256" key="4">
    <source>
        <dbReference type="ARBA" id="ARBA00022692"/>
    </source>
</evidence>
<dbReference type="PANTHER" id="PTHR30252:SF0">
    <property type="entry name" value="PEPTIDE TRANSPORTER CSTA"/>
    <property type="match status" value="1"/>
</dbReference>
<comment type="subcellular location">
    <subcellularLocation>
        <location evidence="1">Cell membrane</location>
        <topology evidence="1">Multi-pass membrane protein</topology>
    </subcellularLocation>
</comment>
<evidence type="ECO:0000256" key="7">
    <source>
        <dbReference type="SAM" id="Phobius"/>
    </source>
</evidence>
<evidence type="ECO:0000256" key="6">
    <source>
        <dbReference type="ARBA" id="ARBA00023136"/>
    </source>
</evidence>
<evidence type="ECO:0000256" key="3">
    <source>
        <dbReference type="ARBA" id="ARBA00022475"/>
    </source>
</evidence>
<evidence type="ECO:0000313" key="10">
    <source>
        <dbReference type="Proteomes" id="UP000318626"/>
    </source>
</evidence>
<keyword evidence="3" id="KW-1003">Cell membrane</keyword>
<organism evidence="9 10">
    <name type="scientific">Bremerella volcania</name>
    <dbReference type="NCBI Taxonomy" id="2527984"/>
    <lineage>
        <taxon>Bacteria</taxon>
        <taxon>Pseudomonadati</taxon>
        <taxon>Planctomycetota</taxon>
        <taxon>Planctomycetia</taxon>
        <taxon>Pirellulales</taxon>
        <taxon>Pirellulaceae</taxon>
        <taxon>Bremerella</taxon>
    </lineage>
</organism>
<feature type="transmembrane region" description="Helical" evidence="7">
    <location>
        <begin position="591"/>
        <end position="609"/>
    </location>
</feature>
<evidence type="ECO:0000256" key="5">
    <source>
        <dbReference type="ARBA" id="ARBA00022989"/>
    </source>
</evidence>
<feature type="transmembrane region" description="Helical" evidence="7">
    <location>
        <begin position="454"/>
        <end position="474"/>
    </location>
</feature>
<feature type="transmembrane region" description="Helical" evidence="7">
    <location>
        <begin position="12"/>
        <end position="34"/>
    </location>
</feature>
<dbReference type="GO" id="GO:0005886">
    <property type="term" value="C:plasma membrane"/>
    <property type="evidence" value="ECO:0007669"/>
    <property type="project" value="UniProtKB-SubCell"/>
</dbReference>
<dbReference type="InterPro" id="IPR051605">
    <property type="entry name" value="CstA"/>
</dbReference>
<protein>
    <submittedName>
        <fullName evidence="9">Carbon starvation protein A</fullName>
    </submittedName>
</protein>
<dbReference type="Pfam" id="PF02554">
    <property type="entry name" value="CstA"/>
    <property type="match status" value="1"/>
</dbReference>
<feature type="transmembrane region" description="Helical" evidence="7">
    <location>
        <begin position="557"/>
        <end position="579"/>
    </location>
</feature>
<evidence type="ECO:0000256" key="1">
    <source>
        <dbReference type="ARBA" id="ARBA00004651"/>
    </source>
</evidence>
<feature type="transmembrane region" description="Helical" evidence="7">
    <location>
        <begin position="98"/>
        <end position="122"/>
    </location>
</feature>
<feature type="transmembrane region" description="Helical" evidence="7">
    <location>
        <begin position="528"/>
        <end position="550"/>
    </location>
</feature>
<keyword evidence="4 7" id="KW-0812">Transmembrane</keyword>
<proteinExistence type="inferred from homology"/>
<keyword evidence="5 7" id="KW-1133">Transmembrane helix</keyword>
<feature type="transmembrane region" description="Helical" evidence="7">
    <location>
        <begin position="361"/>
        <end position="386"/>
    </location>
</feature>
<feature type="transmembrane region" description="Helical" evidence="7">
    <location>
        <begin position="246"/>
        <end position="269"/>
    </location>
</feature>
<keyword evidence="10" id="KW-1185">Reference proteome</keyword>
<dbReference type="PANTHER" id="PTHR30252">
    <property type="entry name" value="INNER MEMBRANE PEPTIDE TRANSPORTER"/>
    <property type="match status" value="1"/>
</dbReference>
<reference evidence="10" key="1">
    <citation type="submission" date="2019-02" db="EMBL/GenBank/DDBJ databases">
        <title>Deep-cultivation of Planctomycetes and their phenomic and genomic characterization uncovers novel biology.</title>
        <authorList>
            <person name="Wiegand S."/>
            <person name="Jogler M."/>
            <person name="Boedeker C."/>
            <person name="Pinto D."/>
            <person name="Vollmers J."/>
            <person name="Rivas-Marin E."/>
            <person name="Kohn T."/>
            <person name="Peeters S.H."/>
            <person name="Heuer A."/>
            <person name="Rast P."/>
            <person name="Oberbeckmann S."/>
            <person name="Bunk B."/>
            <person name="Jeske O."/>
            <person name="Meyerdierks A."/>
            <person name="Storesund J.E."/>
            <person name="Kallscheuer N."/>
            <person name="Luecker S."/>
            <person name="Lage O.M."/>
            <person name="Pohl T."/>
            <person name="Merkel B.J."/>
            <person name="Hornburger P."/>
            <person name="Mueller R.-W."/>
            <person name="Bruemmer F."/>
            <person name="Labrenz M."/>
            <person name="Spormann A.M."/>
            <person name="Op den Camp H."/>
            <person name="Overmann J."/>
            <person name="Amann R."/>
            <person name="Jetten M.S.M."/>
            <person name="Mascher T."/>
            <person name="Medema M.H."/>
            <person name="Devos D.P."/>
            <person name="Kaster A.-K."/>
            <person name="Ovreas L."/>
            <person name="Rohde M."/>
            <person name="Galperin M.Y."/>
            <person name="Jogler C."/>
        </authorList>
    </citation>
    <scope>NUCLEOTIDE SEQUENCE [LARGE SCALE GENOMIC DNA]</scope>
    <source>
        <strain evidence="10">Pan97</strain>
    </source>
</reference>
<name>A0A518CDG9_9BACT</name>
<comment type="similarity">
    <text evidence="2">Belongs to the peptide transporter carbon starvation (CstA) (TC 2.A.114) family.</text>
</comment>
<dbReference type="GO" id="GO:0009267">
    <property type="term" value="P:cellular response to starvation"/>
    <property type="evidence" value="ECO:0007669"/>
    <property type="project" value="InterPro"/>
</dbReference>
<evidence type="ECO:0000259" key="8">
    <source>
        <dbReference type="Pfam" id="PF02554"/>
    </source>
</evidence>